<reference evidence="2" key="1">
    <citation type="submission" date="2020-10" db="EMBL/GenBank/DDBJ databases">
        <authorList>
            <person name="Han B."/>
            <person name="Lu T."/>
            <person name="Zhao Q."/>
            <person name="Huang X."/>
            <person name="Zhao Y."/>
        </authorList>
    </citation>
    <scope>NUCLEOTIDE SEQUENCE</scope>
</reference>
<dbReference type="Proteomes" id="UP000604825">
    <property type="component" value="Unassembled WGS sequence"/>
</dbReference>
<feature type="region of interest" description="Disordered" evidence="1">
    <location>
        <begin position="431"/>
        <end position="463"/>
    </location>
</feature>
<dbReference type="PANTHER" id="PTHR33103:SF44">
    <property type="entry name" value="DUF674 DOMAIN-CONTAINING PROTEIN"/>
    <property type="match status" value="1"/>
</dbReference>
<gene>
    <name evidence="2" type="ORF">NCGR_LOCUS43232</name>
</gene>
<keyword evidence="3" id="KW-1185">Reference proteome</keyword>
<protein>
    <submittedName>
        <fullName evidence="2">Uncharacterized protein</fullName>
    </submittedName>
</protein>
<organism evidence="2 3">
    <name type="scientific">Miscanthus lutarioriparius</name>
    <dbReference type="NCBI Taxonomy" id="422564"/>
    <lineage>
        <taxon>Eukaryota</taxon>
        <taxon>Viridiplantae</taxon>
        <taxon>Streptophyta</taxon>
        <taxon>Embryophyta</taxon>
        <taxon>Tracheophyta</taxon>
        <taxon>Spermatophyta</taxon>
        <taxon>Magnoliopsida</taxon>
        <taxon>Liliopsida</taxon>
        <taxon>Poales</taxon>
        <taxon>Poaceae</taxon>
        <taxon>PACMAD clade</taxon>
        <taxon>Panicoideae</taxon>
        <taxon>Andropogonodae</taxon>
        <taxon>Andropogoneae</taxon>
        <taxon>Saccharinae</taxon>
        <taxon>Miscanthus</taxon>
    </lineage>
</organism>
<proteinExistence type="predicted"/>
<name>A0A811QUY2_9POAL</name>
<evidence type="ECO:0000313" key="3">
    <source>
        <dbReference type="Proteomes" id="UP000604825"/>
    </source>
</evidence>
<comment type="caution">
    <text evidence="2">The sequence shown here is derived from an EMBL/GenBank/DDBJ whole genome shotgun (WGS) entry which is preliminary data.</text>
</comment>
<evidence type="ECO:0000313" key="2">
    <source>
        <dbReference type="EMBL" id="CAD6259795.1"/>
    </source>
</evidence>
<dbReference type="EMBL" id="CAJGYO010000011">
    <property type="protein sequence ID" value="CAD6259795.1"/>
    <property type="molecule type" value="Genomic_DNA"/>
</dbReference>
<dbReference type="PANTHER" id="PTHR33103">
    <property type="entry name" value="OS01G0153900 PROTEIN"/>
    <property type="match status" value="1"/>
</dbReference>
<evidence type="ECO:0000256" key="1">
    <source>
        <dbReference type="SAM" id="MobiDB-lite"/>
    </source>
</evidence>
<dbReference type="InterPro" id="IPR007750">
    <property type="entry name" value="DUF674"/>
</dbReference>
<dbReference type="Pfam" id="PF05056">
    <property type="entry name" value="DUF674"/>
    <property type="match status" value="1"/>
</dbReference>
<feature type="compositionally biased region" description="Basic and acidic residues" evidence="1">
    <location>
        <begin position="451"/>
        <end position="460"/>
    </location>
</feature>
<accession>A0A811QUY2</accession>
<sequence>MPPLFACGTSNLRWGVSTRCTRASRISAPTTSRVQTKACKAMLLKPLNMAYGQCCQPYRFSKIIVFFSHNKSVPAYRTWNIDHTKPRAVYVCKDTSCCARDDFAFSSVPDTVCRCGKVMEYVGDRPDNGAKTEAAGSDYGVFVKGRQKFITTDDLQVGPASTSLMLSLCKKFGVQDPADLDKTILQLTAEKITSLLRRSLTSKQPLTGLHLNVPISPDDAGLGSVASNLCNEQVNEADDKVGHVKIKVLQTKTSSAVLYAEAGHDFVDLVFGLLSVPLGSVAKAFRQRLPKGCIDNLYRSIDGCAEGCKRAECKSLLLAPELSTFFGCGASQILQVNELVRATPAVALKTGLLLFIWVLRLLLEALFSRRLTRPKQLDPRRAQRATGKWPASRLVAVRSRGSRGAEVEAACCAAPEVEAQRHRDQLRCGEVEADEKGREQGAAAPTELNELDPKSPEGKSGHYSAYVKQEPKNFMVTDRLRVSPLSLDICLRVVSEAKILQKELV</sequence>
<dbReference type="OrthoDB" id="746543at2759"/>
<dbReference type="AlphaFoldDB" id="A0A811QUY2"/>